<dbReference type="RefSeq" id="XP_001460863.1">
    <property type="nucleotide sequence ID" value="XM_001460826.1"/>
</dbReference>
<evidence type="ECO:0008006" key="4">
    <source>
        <dbReference type="Google" id="ProtNLM"/>
    </source>
</evidence>
<dbReference type="InParanoid" id="A0EDU9"/>
<evidence type="ECO:0000313" key="2">
    <source>
        <dbReference type="EMBL" id="CAK93466.1"/>
    </source>
</evidence>
<accession>A0EDU9</accession>
<evidence type="ECO:0000313" key="3">
    <source>
        <dbReference type="Proteomes" id="UP000000600"/>
    </source>
</evidence>
<dbReference type="AlphaFoldDB" id="A0EDU9"/>
<keyword evidence="1" id="KW-0472">Membrane</keyword>
<keyword evidence="1" id="KW-0812">Transmembrane</keyword>
<reference evidence="2 3" key="1">
    <citation type="journal article" date="2006" name="Nature">
        <title>Global trends of whole-genome duplications revealed by the ciliate Paramecium tetraurelia.</title>
        <authorList>
            <consortium name="Genoscope"/>
            <person name="Aury J.-M."/>
            <person name="Jaillon O."/>
            <person name="Duret L."/>
            <person name="Noel B."/>
            <person name="Jubin C."/>
            <person name="Porcel B.M."/>
            <person name="Segurens B."/>
            <person name="Daubin V."/>
            <person name="Anthouard V."/>
            <person name="Aiach N."/>
            <person name="Arnaiz O."/>
            <person name="Billaut A."/>
            <person name="Beisson J."/>
            <person name="Blanc I."/>
            <person name="Bouhouche K."/>
            <person name="Camara F."/>
            <person name="Duharcourt S."/>
            <person name="Guigo R."/>
            <person name="Gogendeau D."/>
            <person name="Katinka M."/>
            <person name="Keller A.-M."/>
            <person name="Kissmehl R."/>
            <person name="Klotz C."/>
            <person name="Koll F."/>
            <person name="Le Moue A."/>
            <person name="Lepere C."/>
            <person name="Malinsky S."/>
            <person name="Nowacki M."/>
            <person name="Nowak J.K."/>
            <person name="Plattner H."/>
            <person name="Poulain J."/>
            <person name="Ruiz F."/>
            <person name="Serrano V."/>
            <person name="Zagulski M."/>
            <person name="Dessen P."/>
            <person name="Betermier M."/>
            <person name="Weissenbach J."/>
            <person name="Scarpelli C."/>
            <person name="Schachter V."/>
            <person name="Sperling L."/>
            <person name="Meyer E."/>
            <person name="Cohen J."/>
            <person name="Wincker P."/>
        </authorList>
    </citation>
    <scope>NUCLEOTIDE SEQUENCE [LARGE SCALE GENOMIC DNA]</scope>
    <source>
        <strain evidence="2 3">Stock d4-2</strain>
    </source>
</reference>
<organism evidence="2 3">
    <name type="scientific">Paramecium tetraurelia</name>
    <dbReference type="NCBI Taxonomy" id="5888"/>
    <lineage>
        <taxon>Eukaryota</taxon>
        <taxon>Sar</taxon>
        <taxon>Alveolata</taxon>
        <taxon>Ciliophora</taxon>
        <taxon>Intramacronucleata</taxon>
        <taxon>Oligohymenophorea</taxon>
        <taxon>Peniculida</taxon>
        <taxon>Parameciidae</taxon>
        <taxon>Paramecium</taxon>
    </lineage>
</organism>
<feature type="transmembrane region" description="Helical" evidence="1">
    <location>
        <begin position="127"/>
        <end position="146"/>
    </location>
</feature>
<evidence type="ECO:0000256" key="1">
    <source>
        <dbReference type="SAM" id="Phobius"/>
    </source>
</evidence>
<dbReference type="EMBL" id="CT868672">
    <property type="protein sequence ID" value="CAK93466.1"/>
    <property type="molecule type" value="Genomic_DNA"/>
</dbReference>
<keyword evidence="3" id="KW-1185">Reference proteome</keyword>
<dbReference type="KEGG" id="ptm:GSPATT00025810001"/>
<dbReference type="HOGENOM" id="CLU_744881_0_0_1"/>
<gene>
    <name evidence="2" type="ORF">GSPATT00025810001</name>
</gene>
<dbReference type="GeneID" id="5046648"/>
<protein>
    <recommendedName>
        <fullName evidence="4">Transmembrane protein</fullName>
    </recommendedName>
</protein>
<keyword evidence="1" id="KW-1133">Transmembrane helix</keyword>
<sequence>MFIIIQFYIHFILNTYRKGIQIFILAFLKTQKQFIYQILFIIISRKIQKTLSPKYQLFQNKCQSWLRSIGIQIFKIYKFDPFEQYNFQIKRQNLILVNYYLQALSAQQVKGNQFINQPNIFIVNYKIIFINISILSQTLQLLLFYVSTKYFIVSTPIFNLKLMISQLFNCFHASLLFLQIFYSFYLQYLIFRIANQCQDSLLYLENLNNLDYLPIIFSSSSSLKNQHQHESLNHSIFFQFFLLKLIFILHQPLHSFALIINSSCYSFACSFKFLPDNEVYFQSLGQYLTEFIFSFISDSNANSGSLFSAISSSFYSFYFQFGCSIWPLDLIIQSIFLLHLNGPYFNSLLYLIYQSLKISNLFFNFLQLLPSF</sequence>
<name>A0EDU9_PARTE</name>
<feature type="transmembrane region" description="Helical" evidence="1">
    <location>
        <begin position="167"/>
        <end position="185"/>
    </location>
</feature>
<dbReference type="Proteomes" id="UP000000600">
    <property type="component" value="Unassembled WGS sequence"/>
</dbReference>
<proteinExistence type="predicted"/>